<dbReference type="Gene3D" id="3.40.50.300">
    <property type="entry name" value="P-loop containing nucleotide triphosphate hydrolases"/>
    <property type="match status" value="1"/>
</dbReference>
<dbReference type="HOGENOM" id="CLU_018483_3_0_9"/>
<dbReference type="InterPro" id="IPR027417">
    <property type="entry name" value="P-loop_NTPase"/>
</dbReference>
<dbReference type="Proteomes" id="UP000010296">
    <property type="component" value="Unassembled WGS sequence"/>
</dbReference>
<dbReference type="GO" id="GO:0017111">
    <property type="term" value="F:ribonucleoside triphosphate phosphatase activity"/>
    <property type="evidence" value="ECO:0007669"/>
    <property type="project" value="UniProtKB-EC"/>
</dbReference>
<gene>
    <name evidence="4" type="ORF">HMPREF9088_0814</name>
</gene>
<sequence>MNGSMEEFLQKQQAKLNEQRQIATLKQLKTKLSQAGQNWREEHQKIIEKTGEIKVFPVTPRAVADILKRECTFILIDEDNPELAPLAVYDLDAGIYQKGERFINRLAMTVERSLTQQACNTIRHYLTTECEERQRTNDKNLVVVNNGIFNRSTKRLEPFSSEYVFVNKVATNYVENAKEPHFKDWNFSEWVKELSDGNPSKETLLWQMFSVAVNANYISEVAVFFLSEQGRTGKSTFQQLMVNLVGRHNTASLKIKEFESDFKLASAYGRSLVIGDDNNPKDFNETSENFKSVVTGDSVLLNPKGKEPFSTKLTPFVIQSMNGLPRFKDITDGLQRRLRVVLFNHSYKGDKNNRLIKEKYIYDSQLLEYILSKVINMEFEEVEDTEESRQAIHELVLENSAVLSFFEDKFLELESERLPVKFLFKYFQAWCEHENQPTNMRQRTFTKEFRSIVERNGWTYHRNNLAPLHFFHQSDLKKLKELDIHYRYTYETDEKTKQPLIERSNKATIGDI</sequence>
<evidence type="ECO:0000313" key="5">
    <source>
        <dbReference type="Proteomes" id="UP000010296"/>
    </source>
</evidence>
<dbReference type="GO" id="GO:0005524">
    <property type="term" value="F:ATP binding"/>
    <property type="evidence" value="ECO:0007669"/>
    <property type="project" value="UniProtKB-KW"/>
</dbReference>
<dbReference type="PROSITE" id="PS51206">
    <property type="entry name" value="SF3_HELICASE_1"/>
    <property type="match status" value="1"/>
</dbReference>
<keyword evidence="4" id="KW-0378">Hydrolase</keyword>
<dbReference type="InterPro" id="IPR014818">
    <property type="entry name" value="Phage/plasmid_primase_P4_C"/>
</dbReference>
<protein>
    <submittedName>
        <fullName evidence="4">Nucleoside triphosphatase, D5 family</fullName>
        <ecNumber evidence="4">3.6.1.15</ecNumber>
    </submittedName>
</protein>
<evidence type="ECO:0000256" key="2">
    <source>
        <dbReference type="ARBA" id="ARBA00022840"/>
    </source>
</evidence>
<dbReference type="RefSeq" id="WP_007207835.1">
    <property type="nucleotide sequence ID" value="NZ_GL622241.1"/>
</dbReference>
<name>E6LEM4_ENTI1</name>
<dbReference type="EMBL" id="AEPV01000028">
    <property type="protein sequence ID" value="EFU74360.1"/>
    <property type="molecule type" value="Genomic_DNA"/>
</dbReference>
<dbReference type="NCBIfam" id="TIGR01613">
    <property type="entry name" value="primase_Cterm"/>
    <property type="match status" value="1"/>
</dbReference>
<organism evidence="4 5">
    <name type="scientific">Enterococcus italicus (strain DSM 15952 / CCUG 50447 / LMG 22039 / TP 1.5)</name>
    <dbReference type="NCBI Taxonomy" id="888064"/>
    <lineage>
        <taxon>Bacteria</taxon>
        <taxon>Bacillati</taxon>
        <taxon>Bacillota</taxon>
        <taxon>Bacilli</taxon>
        <taxon>Lactobacillales</taxon>
        <taxon>Enterococcaceae</taxon>
        <taxon>Enterococcus</taxon>
    </lineage>
</organism>
<comment type="caution">
    <text evidence="4">The sequence shown here is derived from an EMBL/GenBank/DDBJ whole genome shotgun (WGS) entry which is preliminary data.</text>
</comment>
<dbReference type="InterPro" id="IPR045455">
    <property type="entry name" value="NrS-1_pol-like_helicase"/>
</dbReference>
<evidence type="ECO:0000259" key="3">
    <source>
        <dbReference type="PROSITE" id="PS51206"/>
    </source>
</evidence>
<dbReference type="SMART" id="SM00885">
    <property type="entry name" value="D5_N"/>
    <property type="match status" value="1"/>
</dbReference>
<feature type="domain" description="SF3 helicase" evidence="3">
    <location>
        <begin position="200"/>
        <end position="356"/>
    </location>
</feature>
<dbReference type="Pfam" id="PF19263">
    <property type="entry name" value="DUF5906"/>
    <property type="match status" value="1"/>
</dbReference>
<keyword evidence="5" id="KW-1185">Reference proteome</keyword>
<dbReference type="OrthoDB" id="9763644at2"/>
<keyword evidence="1" id="KW-0547">Nucleotide-binding</keyword>
<dbReference type="InterPro" id="IPR006500">
    <property type="entry name" value="Helicase_put_C_phage/plasmid"/>
</dbReference>
<dbReference type="InterPro" id="IPR004968">
    <property type="entry name" value="DNA_primase/NTPase_C"/>
</dbReference>
<proteinExistence type="predicted"/>
<dbReference type="EC" id="3.6.1.15" evidence="4"/>
<dbReference type="STRING" id="888064.HMPREF9088_0814"/>
<reference evidence="4 5" key="1">
    <citation type="submission" date="2010-12" db="EMBL/GenBank/DDBJ databases">
        <authorList>
            <person name="Muzny D."/>
            <person name="Qin X."/>
            <person name="Deng J."/>
            <person name="Jiang H."/>
            <person name="Liu Y."/>
            <person name="Qu J."/>
            <person name="Song X.-Z."/>
            <person name="Zhang L."/>
            <person name="Thornton R."/>
            <person name="Coyle M."/>
            <person name="Francisco L."/>
            <person name="Jackson L."/>
            <person name="Javaid M."/>
            <person name="Korchina V."/>
            <person name="Kovar C."/>
            <person name="Mata R."/>
            <person name="Mathew T."/>
            <person name="Ngo R."/>
            <person name="Nguyen L."/>
            <person name="Nguyen N."/>
            <person name="Okwuonu G."/>
            <person name="Ongeri F."/>
            <person name="Pham C."/>
            <person name="Simmons D."/>
            <person name="Wilczek-Boney K."/>
            <person name="Hale W."/>
            <person name="Jakkamsetti A."/>
            <person name="Pham P."/>
            <person name="Ruth R."/>
            <person name="San Lucas F."/>
            <person name="Warren J."/>
            <person name="Zhang J."/>
            <person name="Zhao Z."/>
            <person name="Zhou C."/>
            <person name="Zhu D."/>
            <person name="Lee S."/>
            <person name="Bess C."/>
            <person name="Blankenburg K."/>
            <person name="Forbes L."/>
            <person name="Fu Q."/>
            <person name="Gubbala S."/>
            <person name="Hirani K."/>
            <person name="Jayaseelan J.C."/>
            <person name="Lara F."/>
            <person name="Munidasa M."/>
            <person name="Palculict T."/>
            <person name="Patil S."/>
            <person name="Pu L.-L."/>
            <person name="Saada N."/>
            <person name="Tang L."/>
            <person name="Weissenberger G."/>
            <person name="Zhu Y."/>
            <person name="Hemphill L."/>
            <person name="Shang Y."/>
            <person name="Youmans B."/>
            <person name="Ayvaz T."/>
            <person name="Ross M."/>
            <person name="Santibanez J."/>
            <person name="Aqrawi P."/>
            <person name="Gross S."/>
            <person name="Joshi V."/>
            <person name="Fowler G."/>
            <person name="Nazareth L."/>
            <person name="Reid J."/>
            <person name="Worley K."/>
            <person name="Petrosino J."/>
            <person name="Highlander S."/>
            <person name="Gibbs R."/>
        </authorList>
    </citation>
    <scope>NUCLEOTIDE SEQUENCE [LARGE SCALE GENOMIC DNA]</scope>
    <source>
        <strain evidence="5">DSM 15952 / CCUG 50447 / LMG 22039 / TP 1.5</strain>
    </source>
</reference>
<dbReference type="eggNOG" id="COG3378">
    <property type="taxonomic scope" value="Bacteria"/>
</dbReference>
<dbReference type="Pfam" id="PF03288">
    <property type="entry name" value="Pox_D5"/>
    <property type="match status" value="1"/>
</dbReference>
<accession>E6LEM4</accession>
<dbReference type="AlphaFoldDB" id="E6LEM4"/>
<evidence type="ECO:0000313" key="4">
    <source>
        <dbReference type="EMBL" id="EFU74360.1"/>
    </source>
</evidence>
<dbReference type="Pfam" id="PF08706">
    <property type="entry name" value="D5_N"/>
    <property type="match status" value="1"/>
</dbReference>
<dbReference type="InterPro" id="IPR014015">
    <property type="entry name" value="Helicase_SF3_DNA-vir"/>
</dbReference>
<evidence type="ECO:0000256" key="1">
    <source>
        <dbReference type="ARBA" id="ARBA00022741"/>
    </source>
</evidence>
<dbReference type="SUPFAM" id="SSF52540">
    <property type="entry name" value="P-loop containing nucleoside triphosphate hydrolases"/>
    <property type="match status" value="1"/>
</dbReference>
<keyword evidence="2" id="KW-0067">ATP-binding</keyword>